<organism evidence="7 8">
    <name type="scientific">Eimeria brunetti</name>
    <dbReference type="NCBI Taxonomy" id="51314"/>
    <lineage>
        <taxon>Eukaryota</taxon>
        <taxon>Sar</taxon>
        <taxon>Alveolata</taxon>
        <taxon>Apicomplexa</taxon>
        <taxon>Conoidasida</taxon>
        <taxon>Coccidia</taxon>
        <taxon>Eucoccidiorida</taxon>
        <taxon>Eimeriorina</taxon>
        <taxon>Eimeriidae</taxon>
        <taxon>Eimeria</taxon>
    </lineage>
</organism>
<dbReference type="GO" id="GO:1990481">
    <property type="term" value="P:mRNA pseudouridine synthesis"/>
    <property type="evidence" value="ECO:0007669"/>
    <property type="project" value="TreeGrafter"/>
</dbReference>
<comment type="catalytic activity">
    <reaction evidence="4">
        <text>uridine(38/39/40) in tRNA = pseudouridine(38/39/40) in tRNA</text>
        <dbReference type="Rhea" id="RHEA:22376"/>
        <dbReference type="Rhea" id="RHEA-COMP:10085"/>
        <dbReference type="Rhea" id="RHEA-COMP:10087"/>
        <dbReference type="ChEBI" id="CHEBI:65314"/>
        <dbReference type="ChEBI" id="CHEBI:65315"/>
        <dbReference type="EC" id="5.4.99.12"/>
    </reaction>
</comment>
<evidence type="ECO:0000313" key="7">
    <source>
        <dbReference type="EMBL" id="CDJ47885.1"/>
    </source>
</evidence>
<dbReference type="InterPro" id="IPR020097">
    <property type="entry name" value="PsdUridine_synth_TruA_a/b_dom"/>
</dbReference>
<evidence type="ECO:0000259" key="6">
    <source>
        <dbReference type="Pfam" id="PF01416"/>
    </source>
</evidence>
<protein>
    <recommendedName>
        <fullName evidence="4">tRNA pseudouridine synthase</fullName>
        <ecNumber evidence="4">5.4.99.12</ecNumber>
    </recommendedName>
</protein>
<dbReference type="GO" id="GO:0031119">
    <property type="term" value="P:tRNA pseudouridine synthesis"/>
    <property type="evidence" value="ECO:0007669"/>
    <property type="project" value="TreeGrafter"/>
</dbReference>
<dbReference type="Pfam" id="PF01416">
    <property type="entry name" value="PseudoU_synth_1"/>
    <property type="match status" value="1"/>
</dbReference>
<dbReference type="GO" id="GO:0005634">
    <property type="term" value="C:nucleus"/>
    <property type="evidence" value="ECO:0007669"/>
    <property type="project" value="TreeGrafter"/>
</dbReference>
<gene>
    <name evidence="7" type="ORF">EBH_0018230</name>
</gene>
<evidence type="ECO:0000256" key="4">
    <source>
        <dbReference type="RuleBase" id="RU003792"/>
    </source>
</evidence>
<dbReference type="Proteomes" id="UP000030750">
    <property type="component" value="Unassembled WGS sequence"/>
</dbReference>
<name>U6LJ97_9EIME</name>
<feature type="compositionally biased region" description="Basic and acidic residues" evidence="5">
    <location>
        <begin position="402"/>
        <end position="422"/>
    </location>
</feature>
<evidence type="ECO:0000256" key="3">
    <source>
        <dbReference type="ARBA" id="ARBA00023235"/>
    </source>
</evidence>
<keyword evidence="2 4" id="KW-0819">tRNA processing</keyword>
<sequence length="497" mass="53622">MTDKEERNVAGTKPQHEGRSCLHGSNSCSSNNSSKSTSNENSSSACICSSSSSSCSSSIISNDDTSGCTSCSSNSSSSNNSIHSDKRVTPSSPSSPAICSKPKKKQKAFDWSQQQVQRLLLKIAYNGEAYAAEASGISTVEGELFKALEKACLIPSRTAWKPTGKEKDGRPLALQQLAAAAVATCSSICYTVPEEQHSLPDFAFDCLYRVYKYFFTTNGLDLKEMQTAAKQFLGFHNFLRFCKVDKKQERTLWRRIIRFDLKEEGEGFAVATIVGVSFLWHQVRFMMAALMEVGSGAQPPTFISDLLKEGEEAEEEQRAAAAAGEAGAAAAHIGGEAAAATDYKTDRGGRQGLTPAPACNLVLYDCCFEGLYFSRSGVVNLLMGPQTSSSSLSSAPATNATEEEKDKTDGDAKAARDKASFEQERQQHLLANAATKQQEETTASAAIAAANVHPPICGLGVTPCSTEESRTFQEEYLRSAQRMMVLKCLCEHSLPPW</sequence>
<dbReference type="AlphaFoldDB" id="U6LJ97"/>
<feature type="domain" description="Pseudouridine synthase I TruA alpha/beta" evidence="6">
    <location>
        <begin position="228"/>
        <end position="320"/>
    </location>
</feature>
<dbReference type="EMBL" id="HG710897">
    <property type="protein sequence ID" value="CDJ47885.1"/>
    <property type="molecule type" value="Genomic_DNA"/>
</dbReference>
<dbReference type="SUPFAM" id="SSF55120">
    <property type="entry name" value="Pseudouridine synthase"/>
    <property type="match status" value="1"/>
</dbReference>
<evidence type="ECO:0000313" key="8">
    <source>
        <dbReference type="Proteomes" id="UP000030750"/>
    </source>
</evidence>
<dbReference type="GO" id="GO:0005737">
    <property type="term" value="C:cytoplasm"/>
    <property type="evidence" value="ECO:0007669"/>
    <property type="project" value="TreeGrafter"/>
</dbReference>
<feature type="region of interest" description="Disordered" evidence="5">
    <location>
        <begin position="73"/>
        <end position="103"/>
    </location>
</feature>
<reference evidence="7" key="1">
    <citation type="submission" date="2013-10" db="EMBL/GenBank/DDBJ databases">
        <title>Genomic analysis of the causative agents of coccidiosis in chickens.</title>
        <authorList>
            <person name="Reid A.J."/>
            <person name="Blake D."/>
            <person name="Billington K."/>
            <person name="Browne H."/>
            <person name="Dunn M."/>
            <person name="Hung S."/>
            <person name="Kawahara F."/>
            <person name="Miranda-Saavedra D."/>
            <person name="Mourier T."/>
            <person name="Nagra H."/>
            <person name="Otto T.D."/>
            <person name="Rawlings N."/>
            <person name="Sanchez A."/>
            <person name="Sanders M."/>
            <person name="Subramaniam C."/>
            <person name="Tay Y."/>
            <person name="Dear P."/>
            <person name="Doerig C."/>
            <person name="Gruber A."/>
            <person name="Parkinson J."/>
            <person name="Shirley M."/>
            <person name="Wan K.L."/>
            <person name="Berriman M."/>
            <person name="Tomley F."/>
            <person name="Pain A."/>
        </authorList>
    </citation>
    <scope>NUCLEOTIDE SEQUENCE [LARGE SCALE GENOMIC DNA]</scope>
    <source>
        <strain evidence="7">Houghton</strain>
    </source>
</reference>
<dbReference type="Gene3D" id="3.30.70.580">
    <property type="entry name" value="Pseudouridine synthase I, catalytic domain, N-terminal subdomain"/>
    <property type="match status" value="1"/>
</dbReference>
<feature type="region of interest" description="Disordered" evidence="5">
    <location>
        <begin position="386"/>
        <end position="422"/>
    </location>
</feature>
<dbReference type="VEuPathDB" id="ToxoDB:EBH_0018230"/>
<dbReference type="Gene3D" id="3.30.70.660">
    <property type="entry name" value="Pseudouridine synthase I, catalytic domain, C-terminal subdomain"/>
    <property type="match status" value="1"/>
</dbReference>
<comment type="similarity">
    <text evidence="1 4">Belongs to the tRNA pseudouridine synthase TruA family.</text>
</comment>
<proteinExistence type="inferred from homology"/>
<keyword evidence="8" id="KW-1185">Reference proteome</keyword>
<dbReference type="PANTHER" id="PTHR11142:SF5">
    <property type="entry name" value="TRNA PSEUDOURIDINE(38_39) SYNTHASE"/>
    <property type="match status" value="1"/>
</dbReference>
<feature type="region of interest" description="Disordered" evidence="5">
    <location>
        <begin position="1"/>
        <end position="55"/>
    </location>
</feature>
<dbReference type="PANTHER" id="PTHR11142">
    <property type="entry name" value="PSEUDOURIDYLATE SYNTHASE"/>
    <property type="match status" value="1"/>
</dbReference>
<dbReference type="InterPro" id="IPR020103">
    <property type="entry name" value="PsdUridine_synth_cat_dom_sf"/>
</dbReference>
<accession>U6LJ97</accession>
<keyword evidence="3 4" id="KW-0413">Isomerase</keyword>
<dbReference type="OrthoDB" id="25767at2759"/>
<reference evidence="7" key="2">
    <citation type="submission" date="2013-10" db="EMBL/GenBank/DDBJ databases">
        <authorList>
            <person name="Aslett M."/>
        </authorList>
    </citation>
    <scope>NUCLEOTIDE SEQUENCE [LARGE SCALE GENOMIC DNA]</scope>
    <source>
        <strain evidence="7">Houghton</strain>
    </source>
</reference>
<dbReference type="EC" id="5.4.99.12" evidence="4"/>
<dbReference type="InterPro" id="IPR020094">
    <property type="entry name" value="TruA/RsuA/RluB/E/F_N"/>
</dbReference>
<feature type="compositionally biased region" description="Low complexity" evidence="5">
    <location>
        <begin position="25"/>
        <end position="55"/>
    </location>
</feature>
<evidence type="ECO:0000256" key="2">
    <source>
        <dbReference type="ARBA" id="ARBA00022694"/>
    </source>
</evidence>
<dbReference type="InterPro" id="IPR020095">
    <property type="entry name" value="PsdUridine_synth_TruA_C"/>
</dbReference>
<dbReference type="GO" id="GO:0003723">
    <property type="term" value="F:RNA binding"/>
    <property type="evidence" value="ECO:0007669"/>
    <property type="project" value="InterPro"/>
</dbReference>
<dbReference type="InterPro" id="IPR001406">
    <property type="entry name" value="PsdUridine_synth_TruA"/>
</dbReference>
<evidence type="ECO:0000256" key="1">
    <source>
        <dbReference type="ARBA" id="ARBA00009375"/>
    </source>
</evidence>
<dbReference type="GO" id="GO:0160147">
    <property type="term" value="F:tRNA pseudouridine(38-40) synthase activity"/>
    <property type="evidence" value="ECO:0007669"/>
    <property type="project" value="UniProtKB-EC"/>
</dbReference>
<evidence type="ECO:0000256" key="5">
    <source>
        <dbReference type="SAM" id="MobiDB-lite"/>
    </source>
</evidence>
<feature type="compositionally biased region" description="Basic and acidic residues" evidence="5">
    <location>
        <begin position="1"/>
        <end position="20"/>
    </location>
</feature>